<gene>
    <name evidence="10" type="primary">murJ</name>
    <name evidence="12" type="ORF">AKJ09_08316</name>
</gene>
<feature type="transmembrane region" description="Helical" evidence="10">
    <location>
        <begin position="205"/>
        <end position="225"/>
    </location>
</feature>
<dbReference type="GO" id="GO:0008360">
    <property type="term" value="P:regulation of cell shape"/>
    <property type="evidence" value="ECO:0007669"/>
    <property type="project" value="UniProtKB-KW"/>
</dbReference>
<feature type="transmembrane region" description="Helical" evidence="10">
    <location>
        <begin position="134"/>
        <end position="153"/>
    </location>
</feature>
<dbReference type="KEGG" id="llu:AKJ09_08316"/>
<keyword evidence="4 10" id="KW-0133">Cell shape</keyword>
<dbReference type="AlphaFoldDB" id="A0A0K1Q7D0"/>
<evidence type="ECO:0000256" key="10">
    <source>
        <dbReference type="HAMAP-Rule" id="MF_02078"/>
    </source>
</evidence>
<dbReference type="GO" id="GO:0005886">
    <property type="term" value="C:plasma membrane"/>
    <property type="evidence" value="ECO:0007669"/>
    <property type="project" value="UniProtKB-SubCell"/>
</dbReference>
<keyword evidence="10" id="KW-0813">Transport</keyword>
<dbReference type="InterPro" id="IPR051050">
    <property type="entry name" value="Lipid_II_flippase_MurJ/MviN"/>
</dbReference>
<dbReference type="Proteomes" id="UP000064967">
    <property type="component" value="Chromosome"/>
</dbReference>
<accession>A0A0K1Q7D0</accession>
<dbReference type="GO" id="GO:0009252">
    <property type="term" value="P:peptidoglycan biosynthetic process"/>
    <property type="evidence" value="ECO:0007669"/>
    <property type="project" value="UniProtKB-UniRule"/>
</dbReference>
<evidence type="ECO:0000256" key="7">
    <source>
        <dbReference type="ARBA" id="ARBA00023136"/>
    </source>
</evidence>
<keyword evidence="10" id="KW-0961">Cell wall biogenesis/degradation</keyword>
<reference evidence="12 13" key="1">
    <citation type="submission" date="2015-08" db="EMBL/GenBank/DDBJ databases">
        <authorList>
            <person name="Babu N.S."/>
            <person name="Beckwith C.J."/>
            <person name="Beseler K.G."/>
            <person name="Brison A."/>
            <person name="Carone J.V."/>
            <person name="Caskin T.P."/>
            <person name="Diamond M."/>
            <person name="Durham M.E."/>
            <person name="Foxe J.M."/>
            <person name="Go M."/>
            <person name="Henderson B.A."/>
            <person name="Jones I.B."/>
            <person name="McGettigan J.A."/>
            <person name="Micheletti S.J."/>
            <person name="Nasrallah M.E."/>
            <person name="Ortiz D."/>
            <person name="Piller C.R."/>
            <person name="Privatt S.R."/>
            <person name="Schneider S.L."/>
            <person name="Sharp S."/>
            <person name="Smith T.C."/>
            <person name="Stanton J.D."/>
            <person name="Ullery H.E."/>
            <person name="Wilson R.J."/>
            <person name="Serrano M.G."/>
            <person name="Buck G."/>
            <person name="Lee V."/>
            <person name="Wang Y."/>
            <person name="Carvalho R."/>
            <person name="Voegtly L."/>
            <person name="Shi R."/>
            <person name="Duckworth R."/>
            <person name="Johnson A."/>
            <person name="Loviza R."/>
            <person name="Walstead R."/>
            <person name="Shah Z."/>
            <person name="Kiflezghi M."/>
            <person name="Wade K."/>
            <person name="Ball S.L."/>
            <person name="Bradley K.W."/>
            <person name="Asai D.J."/>
            <person name="Bowman C.A."/>
            <person name="Russell D.A."/>
            <person name="Pope W.H."/>
            <person name="Jacobs-Sera D."/>
            <person name="Hendrix R.W."/>
            <person name="Hatfull G.F."/>
        </authorList>
    </citation>
    <scope>NUCLEOTIDE SEQUENCE [LARGE SCALE GENOMIC DNA]</scope>
    <source>
        <strain evidence="12 13">DSM 27648</strain>
    </source>
</reference>
<keyword evidence="5 10" id="KW-0573">Peptidoglycan synthesis</keyword>
<dbReference type="STRING" id="1391654.AKJ09_08316"/>
<dbReference type="Pfam" id="PF03023">
    <property type="entry name" value="MurJ"/>
    <property type="match status" value="1"/>
</dbReference>
<keyword evidence="7 10" id="KW-0472">Membrane</keyword>
<evidence type="ECO:0000256" key="6">
    <source>
        <dbReference type="ARBA" id="ARBA00022989"/>
    </source>
</evidence>
<keyword evidence="6 10" id="KW-1133">Transmembrane helix</keyword>
<keyword evidence="13" id="KW-1185">Reference proteome</keyword>
<organism evidence="12 13">
    <name type="scientific">Labilithrix luteola</name>
    <dbReference type="NCBI Taxonomy" id="1391654"/>
    <lineage>
        <taxon>Bacteria</taxon>
        <taxon>Pseudomonadati</taxon>
        <taxon>Myxococcota</taxon>
        <taxon>Polyangia</taxon>
        <taxon>Polyangiales</taxon>
        <taxon>Labilitrichaceae</taxon>
        <taxon>Labilithrix</taxon>
    </lineage>
</organism>
<dbReference type="CDD" id="cd13123">
    <property type="entry name" value="MATE_MurJ_like"/>
    <property type="match status" value="1"/>
</dbReference>
<comment type="pathway">
    <text evidence="10">Cell wall biogenesis; peptidoglycan biosynthesis.</text>
</comment>
<evidence type="ECO:0000256" key="3">
    <source>
        <dbReference type="ARBA" id="ARBA00022692"/>
    </source>
</evidence>
<dbReference type="UniPathway" id="UPA00219"/>
<feature type="transmembrane region" description="Helical" evidence="10">
    <location>
        <begin position="280"/>
        <end position="296"/>
    </location>
</feature>
<comment type="function">
    <text evidence="8 10">Involved in peptidoglycan biosynthesis. Transports lipid-linked peptidoglycan precursors from the inner to the outer leaflet of the cytoplasmic membrane.</text>
</comment>
<keyword evidence="2 10" id="KW-1003">Cell membrane</keyword>
<evidence type="ECO:0000256" key="2">
    <source>
        <dbReference type="ARBA" id="ARBA00022475"/>
    </source>
</evidence>
<feature type="transmembrane region" description="Helical" evidence="10">
    <location>
        <begin position="405"/>
        <end position="422"/>
    </location>
</feature>
<feature type="compositionally biased region" description="Low complexity" evidence="11">
    <location>
        <begin position="20"/>
        <end position="30"/>
    </location>
</feature>
<dbReference type="PANTHER" id="PTHR47019:SF1">
    <property type="entry name" value="LIPID II FLIPPASE MURJ"/>
    <property type="match status" value="1"/>
</dbReference>
<dbReference type="EMBL" id="CP012333">
    <property type="protein sequence ID" value="AKV01653.1"/>
    <property type="molecule type" value="Genomic_DNA"/>
</dbReference>
<evidence type="ECO:0000256" key="1">
    <source>
        <dbReference type="ARBA" id="ARBA00004651"/>
    </source>
</evidence>
<comment type="similarity">
    <text evidence="9 10">Belongs to the MurJ/MviN family.</text>
</comment>
<sequence>MADESRDPAGEGALETVDLAESAEGAPEAPEIAVQPAHAAADAGNKEREKLVGRAGIVGAGTLLSRVLGFGRDVVIAALFTRSETDAFSVALTIPNALRQLLAEGAVSSAVVPVLSLKLATGGDKTGRAFFAKARGVSLVALVVVSILGILFAEPLTDLFGAGYRATPGKFERTVEMTRVMFPYIFFMGTAAMGMAALNAKRRFAVAAFAPGLFNVALIFAALLLRRPLEERGIDGSMALAVGVLLGGLLQVLAQLPALRGIGYVGRPVFDFRDPDVREMLRRILPMTFGLGVYYVDLTLSRRFLSELGEGAQSYFFWASRLCDFPQGIFVMALSTAALPSLASFAAKGDREELAKTWAHGMRLSLFVALPCSVALAALGEPLVVLLFQRGHFDAESAHQTARALVWQGGAIFTVAAARQLIPPLHALGDTRTPVIVSALDLVAFIVLALLLRGPYGHVGISIAVAGSSFVQAALLMVGVKWRLGTLRARELVTSTAKIAAASAIAGIGGWGAARLLEGGVEGALGRALPGLAGSIVFAGLYLIAAWGLGVRELGEVAAPIRRRLARRASPGRPA</sequence>
<dbReference type="InterPro" id="IPR004268">
    <property type="entry name" value="MurJ"/>
</dbReference>
<dbReference type="GO" id="GO:0015648">
    <property type="term" value="F:lipid-linked peptidoglycan transporter activity"/>
    <property type="evidence" value="ECO:0007669"/>
    <property type="project" value="UniProtKB-UniRule"/>
</dbReference>
<proteinExistence type="inferred from homology"/>
<feature type="transmembrane region" description="Helical" evidence="10">
    <location>
        <begin position="364"/>
        <end position="385"/>
    </location>
</feature>
<evidence type="ECO:0000313" key="12">
    <source>
        <dbReference type="EMBL" id="AKV01653.1"/>
    </source>
</evidence>
<dbReference type="NCBIfam" id="TIGR01695">
    <property type="entry name" value="murJ_mviN"/>
    <property type="match status" value="1"/>
</dbReference>
<feature type="transmembrane region" description="Helical" evidence="10">
    <location>
        <begin position="325"/>
        <end position="343"/>
    </location>
</feature>
<protein>
    <recommendedName>
        <fullName evidence="10">Probable lipid II flippase MurJ</fullName>
    </recommendedName>
</protein>
<feature type="transmembrane region" description="Helical" evidence="10">
    <location>
        <begin position="458"/>
        <end position="480"/>
    </location>
</feature>
<keyword evidence="3 10" id="KW-0812">Transmembrane</keyword>
<evidence type="ECO:0000256" key="8">
    <source>
        <dbReference type="ARBA" id="ARBA00060041"/>
    </source>
</evidence>
<evidence type="ECO:0000256" key="5">
    <source>
        <dbReference type="ARBA" id="ARBA00022984"/>
    </source>
</evidence>
<evidence type="ECO:0000256" key="11">
    <source>
        <dbReference type="SAM" id="MobiDB-lite"/>
    </source>
</evidence>
<dbReference type="PRINTS" id="PR01806">
    <property type="entry name" value="VIRFACTRMVIN"/>
</dbReference>
<comment type="subcellular location">
    <subcellularLocation>
        <location evidence="1 10">Cell membrane</location>
        <topology evidence="1 10">Multi-pass membrane protein</topology>
    </subcellularLocation>
</comment>
<feature type="transmembrane region" description="Helical" evidence="10">
    <location>
        <begin position="434"/>
        <end position="452"/>
    </location>
</feature>
<feature type="transmembrane region" description="Helical" evidence="10">
    <location>
        <begin position="237"/>
        <end position="259"/>
    </location>
</feature>
<dbReference type="HAMAP" id="MF_02078">
    <property type="entry name" value="MurJ_MviN"/>
    <property type="match status" value="1"/>
</dbReference>
<name>A0A0K1Q7D0_9BACT</name>
<dbReference type="GO" id="GO:0034204">
    <property type="term" value="P:lipid translocation"/>
    <property type="evidence" value="ECO:0007669"/>
    <property type="project" value="TreeGrafter"/>
</dbReference>
<feature type="transmembrane region" description="Helical" evidence="10">
    <location>
        <begin position="492"/>
        <end position="512"/>
    </location>
</feature>
<feature type="transmembrane region" description="Helical" evidence="10">
    <location>
        <begin position="181"/>
        <end position="198"/>
    </location>
</feature>
<dbReference type="GO" id="GO:0071555">
    <property type="term" value="P:cell wall organization"/>
    <property type="evidence" value="ECO:0007669"/>
    <property type="project" value="UniProtKB-KW"/>
</dbReference>
<feature type="region of interest" description="Disordered" evidence="11">
    <location>
        <begin position="1"/>
        <end position="30"/>
    </location>
</feature>
<evidence type="ECO:0000313" key="13">
    <source>
        <dbReference type="Proteomes" id="UP000064967"/>
    </source>
</evidence>
<feature type="transmembrane region" description="Helical" evidence="10">
    <location>
        <begin position="532"/>
        <end position="554"/>
    </location>
</feature>
<evidence type="ECO:0000256" key="9">
    <source>
        <dbReference type="ARBA" id="ARBA00061532"/>
    </source>
</evidence>
<evidence type="ECO:0000256" key="4">
    <source>
        <dbReference type="ARBA" id="ARBA00022960"/>
    </source>
</evidence>
<dbReference type="PANTHER" id="PTHR47019">
    <property type="entry name" value="LIPID II FLIPPASE MURJ"/>
    <property type="match status" value="1"/>
</dbReference>